<evidence type="ECO:0008006" key="3">
    <source>
        <dbReference type="Google" id="ProtNLM"/>
    </source>
</evidence>
<dbReference type="SUPFAM" id="SSF51735">
    <property type="entry name" value="NAD(P)-binding Rossmann-fold domains"/>
    <property type="match status" value="1"/>
</dbReference>
<organism evidence="1 2">
    <name type="scientific">Amycolatopsis saalfeldensis</name>
    <dbReference type="NCBI Taxonomy" id="394193"/>
    <lineage>
        <taxon>Bacteria</taxon>
        <taxon>Bacillati</taxon>
        <taxon>Actinomycetota</taxon>
        <taxon>Actinomycetes</taxon>
        <taxon>Pseudonocardiales</taxon>
        <taxon>Pseudonocardiaceae</taxon>
        <taxon>Amycolatopsis</taxon>
    </lineage>
</organism>
<evidence type="ECO:0000313" key="1">
    <source>
        <dbReference type="EMBL" id="SEP51827.1"/>
    </source>
</evidence>
<accession>A0A1H8YI67</accession>
<dbReference type="STRING" id="394193.SAMN04489732_117145"/>
<dbReference type="InterPro" id="IPR036291">
    <property type="entry name" value="NAD(P)-bd_dom_sf"/>
</dbReference>
<keyword evidence="2" id="KW-1185">Reference proteome</keyword>
<sequence>MILLAVPTSAMDGLLSSLALDGKILVDCTNTPGPTGAEPPPGTPVAARIAGLAPGASVVKAFNLAHVDVWRMTPPVFEGRPLAVPLCGAPETVSSLVRDVGCTPIAAGDLTRAALLEATAAFAIGRWMSGFDAQAILTPA</sequence>
<name>A0A1H8YI67_9PSEU</name>
<dbReference type="Proteomes" id="UP000198582">
    <property type="component" value="Unassembled WGS sequence"/>
</dbReference>
<dbReference type="Gene3D" id="3.40.50.720">
    <property type="entry name" value="NAD(P)-binding Rossmann-like Domain"/>
    <property type="match status" value="1"/>
</dbReference>
<evidence type="ECO:0000313" key="2">
    <source>
        <dbReference type="Proteomes" id="UP000198582"/>
    </source>
</evidence>
<protein>
    <recommendedName>
        <fullName evidence="3">Pyrroline-5-carboxylate reductase catalytic N-terminal domain-containing protein</fullName>
    </recommendedName>
</protein>
<gene>
    <name evidence="1" type="ORF">SAMN04489732_117145</name>
</gene>
<dbReference type="AlphaFoldDB" id="A0A1H8YI67"/>
<proteinExistence type="predicted"/>
<reference evidence="1 2" key="1">
    <citation type="submission" date="2016-10" db="EMBL/GenBank/DDBJ databases">
        <authorList>
            <person name="de Groot N.N."/>
        </authorList>
    </citation>
    <scope>NUCLEOTIDE SEQUENCE [LARGE SCALE GENOMIC DNA]</scope>
    <source>
        <strain evidence="1 2">DSM 44993</strain>
    </source>
</reference>
<dbReference type="EMBL" id="FOEF01000017">
    <property type="protein sequence ID" value="SEP51827.1"/>
    <property type="molecule type" value="Genomic_DNA"/>
</dbReference>